<evidence type="ECO:0000259" key="2">
    <source>
        <dbReference type="Pfam" id="PF01266"/>
    </source>
</evidence>
<organism evidence="3 4">
    <name type="scientific">Klebsiella pneumoniae</name>
    <dbReference type="NCBI Taxonomy" id="573"/>
    <lineage>
        <taxon>Bacteria</taxon>
        <taxon>Pseudomonadati</taxon>
        <taxon>Pseudomonadota</taxon>
        <taxon>Gammaproteobacteria</taxon>
        <taxon>Enterobacterales</taxon>
        <taxon>Enterobacteriaceae</taxon>
        <taxon>Klebsiella/Raoultella group</taxon>
        <taxon>Klebsiella</taxon>
        <taxon>Klebsiella pneumoniae complex</taxon>
    </lineage>
</organism>
<dbReference type="SUPFAM" id="SSF55298">
    <property type="entry name" value="YjgF-like"/>
    <property type="match status" value="1"/>
</dbReference>
<reference evidence="3 4" key="1">
    <citation type="submission" date="2018-12" db="EMBL/GenBank/DDBJ databases">
        <authorList>
            <consortium name="Pathogen Informatics"/>
        </authorList>
    </citation>
    <scope>NUCLEOTIDE SEQUENCE [LARGE SCALE GENOMIC DNA]</scope>
    <source>
        <strain evidence="3 4">NCTC13635</strain>
    </source>
</reference>
<dbReference type="GO" id="GO:0050540">
    <property type="term" value="F:2-aminomuconate deaminase activity"/>
    <property type="evidence" value="ECO:0007669"/>
    <property type="project" value="UniProtKB-EC"/>
</dbReference>
<dbReference type="Gene3D" id="3.50.50.60">
    <property type="entry name" value="FAD/NAD(P)-binding domain"/>
    <property type="match status" value="1"/>
</dbReference>
<dbReference type="EC" id="3.5.99.5" evidence="3"/>
<sequence>MGKADSPLNMRLRMSLQQWRWLLQFLRACNNQTNKMNGDHILRLSLLSRQVMQAWRDEDNLADFHWRRSGKLIIHRREYDFNKAAKGIDPQYQQALNAEACLQLEPAIKHISPSLQGGIYSPGDETADCHQFCLALLDKLNASSDFSLLTQCEVRRLNKLGGRISSLETSQGTLTGDEYVVAAGNGSGSLLGHLGVRVPLCALKGYSLTLPYPEKAGIAPDISVTDYGHKIVYARLGQQLRIAAMVDIGYDGDELRESRIQALKNIVARSFPELEGLDEAEVWTGMRPSTPAGPPMLGRAGYPNLWMNLGQGSLGFTLRRRQRGGAGRVNRQSDARHFFRRSHMETNRMTIIRNNPQPRLSASVAYGDLLFLSGQTPKSNEDDIVLQTREVLEKIDALLAAAGSDKQHILSAQIWLKNIERDFAAFNEVWVQWMPEGYSPARVAVQAEMARPEILVEIMLTAVKA</sequence>
<keyword evidence="3" id="KW-0378">Hydrolase</keyword>
<dbReference type="AlphaFoldDB" id="A0A3S4H8A1"/>
<dbReference type="InterPro" id="IPR006076">
    <property type="entry name" value="FAD-dep_OxRdtase"/>
</dbReference>
<dbReference type="Proteomes" id="UP000282433">
    <property type="component" value="Chromosome"/>
</dbReference>
<dbReference type="InterPro" id="IPR036188">
    <property type="entry name" value="FAD/NAD-bd_sf"/>
</dbReference>
<accession>A0A3S4H8A1</accession>
<proteinExistence type="predicted"/>
<dbReference type="Gene3D" id="3.30.1330.40">
    <property type="entry name" value="RutC-like"/>
    <property type="match status" value="1"/>
</dbReference>
<dbReference type="Pfam" id="PF01266">
    <property type="entry name" value="DAO"/>
    <property type="match status" value="1"/>
</dbReference>
<evidence type="ECO:0000256" key="1">
    <source>
        <dbReference type="ARBA" id="ARBA00023002"/>
    </source>
</evidence>
<dbReference type="PANTHER" id="PTHR47328">
    <property type="match status" value="1"/>
</dbReference>
<dbReference type="SUPFAM" id="SSF51905">
    <property type="entry name" value="FAD/NAD(P)-binding domain"/>
    <property type="match status" value="1"/>
</dbReference>
<dbReference type="InterPro" id="IPR006175">
    <property type="entry name" value="YjgF/YER057c/UK114"/>
</dbReference>
<dbReference type="PANTHER" id="PTHR47328:SF1">
    <property type="entry name" value="RUTC FAMILY PROTEIN YOAB"/>
    <property type="match status" value="1"/>
</dbReference>
<dbReference type="SUPFAM" id="SSF54373">
    <property type="entry name" value="FAD-linked reductases, C-terminal domain"/>
    <property type="match status" value="1"/>
</dbReference>
<evidence type="ECO:0000313" key="4">
    <source>
        <dbReference type="Proteomes" id="UP000282433"/>
    </source>
</evidence>
<keyword evidence="1" id="KW-0560">Oxidoreductase</keyword>
<evidence type="ECO:0000313" key="3">
    <source>
        <dbReference type="EMBL" id="VEB08038.1"/>
    </source>
</evidence>
<dbReference type="GO" id="GO:0016491">
    <property type="term" value="F:oxidoreductase activity"/>
    <property type="evidence" value="ECO:0007669"/>
    <property type="project" value="UniProtKB-KW"/>
</dbReference>
<feature type="domain" description="FAD dependent oxidoreductase" evidence="2">
    <location>
        <begin position="41"/>
        <end position="318"/>
    </location>
</feature>
<dbReference type="Pfam" id="PF01042">
    <property type="entry name" value="Ribonuc_L-PSP"/>
    <property type="match status" value="1"/>
</dbReference>
<dbReference type="InterPro" id="IPR035709">
    <property type="entry name" value="YoaB-like"/>
</dbReference>
<name>A0A3S4H8A1_KLEPN</name>
<dbReference type="Gene3D" id="3.30.9.10">
    <property type="entry name" value="D-Amino Acid Oxidase, subunit A, domain 2"/>
    <property type="match status" value="1"/>
</dbReference>
<dbReference type="CDD" id="cd06150">
    <property type="entry name" value="YjgF_YER057c_UK114_like_2"/>
    <property type="match status" value="1"/>
</dbReference>
<dbReference type="InterPro" id="IPR035959">
    <property type="entry name" value="RutC-like_sf"/>
</dbReference>
<gene>
    <name evidence="3" type="primary">amnD</name>
    <name evidence="3" type="ORF">NCTC13635_07247</name>
</gene>
<protein>
    <submittedName>
        <fullName evidence="3">D-amino acid dehydrogenase small subunit</fullName>
        <ecNumber evidence="3">3.5.99.5</ecNumber>
    </submittedName>
</protein>
<dbReference type="EMBL" id="LR134162">
    <property type="protein sequence ID" value="VEB08038.1"/>
    <property type="molecule type" value="Genomic_DNA"/>
</dbReference>